<keyword evidence="3" id="KW-1185">Reference proteome</keyword>
<gene>
    <name evidence="2" type="ORF">FQU76_01695</name>
</gene>
<evidence type="ECO:0000256" key="1">
    <source>
        <dbReference type="SAM" id="MobiDB-lite"/>
    </source>
</evidence>
<dbReference type="EMBL" id="CP042266">
    <property type="protein sequence ID" value="QDY75430.1"/>
    <property type="molecule type" value="Genomic_DNA"/>
</dbReference>
<dbReference type="KEGG" id="sqz:FQU76_01695"/>
<accession>A0A5B8JCQ2</accession>
<evidence type="ECO:0000313" key="2">
    <source>
        <dbReference type="EMBL" id="QDY75430.1"/>
    </source>
</evidence>
<proteinExistence type="predicted"/>
<dbReference type="SUPFAM" id="SSF52540">
    <property type="entry name" value="P-loop containing nucleoside triphosphate hydrolases"/>
    <property type="match status" value="1"/>
</dbReference>
<reference evidence="2 3" key="1">
    <citation type="submission" date="2019-07" db="EMBL/GenBank/DDBJ databases">
        <authorList>
            <person name="Zhu P."/>
        </authorList>
    </citation>
    <scope>NUCLEOTIDE SEQUENCE [LARGE SCALE GENOMIC DNA]</scope>
    <source>
        <strain evidence="2 3">SSL-25</strain>
    </source>
</reference>
<dbReference type="InterPro" id="IPR027417">
    <property type="entry name" value="P-loop_NTPase"/>
</dbReference>
<name>A0A5B8JCQ2_9ACTN</name>
<dbReference type="Gene3D" id="3.40.50.300">
    <property type="entry name" value="P-loop containing nucleotide triphosphate hydrolases"/>
    <property type="match status" value="1"/>
</dbReference>
<dbReference type="RefSeq" id="WP_146478742.1">
    <property type="nucleotide sequence ID" value="NZ_CP042266.1"/>
</dbReference>
<sequence>MSGHLTLTGRRTLVVEGCDGVGKTTLATRLAQDHGFTFVHSPRTPDHLDLAGRYRELLDRPGLLVLDRCFLSELVYGPLLRGRSRITWAQAIDLAEAVVARDGAFLHLTAPPTVIQQRLHQRDGQSAELAEVTALVASYQRVFDALASYCPVETIDTTSTGLPPARQASPVPQQTPPRAH</sequence>
<protein>
    <submittedName>
        <fullName evidence="2">Uncharacterized protein</fullName>
    </submittedName>
</protein>
<evidence type="ECO:0000313" key="3">
    <source>
        <dbReference type="Proteomes" id="UP000320580"/>
    </source>
</evidence>
<dbReference type="Proteomes" id="UP000320580">
    <property type="component" value="Chromosome"/>
</dbReference>
<dbReference type="AlphaFoldDB" id="A0A5B8JCQ2"/>
<dbReference type="OrthoDB" id="3530636at2"/>
<feature type="region of interest" description="Disordered" evidence="1">
    <location>
        <begin position="158"/>
        <end position="180"/>
    </location>
</feature>
<organism evidence="2 3">
    <name type="scientific">Streptomyces qinzhouensis</name>
    <dbReference type="NCBI Taxonomy" id="2599401"/>
    <lineage>
        <taxon>Bacteria</taxon>
        <taxon>Bacillati</taxon>
        <taxon>Actinomycetota</taxon>
        <taxon>Actinomycetes</taxon>
        <taxon>Kitasatosporales</taxon>
        <taxon>Streptomycetaceae</taxon>
        <taxon>Streptomyces</taxon>
    </lineage>
</organism>